<keyword evidence="3" id="KW-1185">Reference proteome</keyword>
<dbReference type="AlphaFoldDB" id="U5DEM2"/>
<feature type="compositionally biased region" description="Low complexity" evidence="1">
    <location>
        <begin position="92"/>
        <end position="103"/>
    </location>
</feature>
<feature type="compositionally biased region" description="Polar residues" evidence="1">
    <location>
        <begin position="35"/>
        <end position="45"/>
    </location>
</feature>
<dbReference type="OrthoDB" id="574622at2"/>
<accession>U5DEM2</accession>
<evidence type="ECO:0000313" key="2">
    <source>
        <dbReference type="EMBL" id="ERN40061.1"/>
    </source>
</evidence>
<gene>
    <name evidence="2" type="ORF">KR51_00033400</name>
</gene>
<reference evidence="2 3" key="1">
    <citation type="submission" date="2013-05" db="EMBL/GenBank/DDBJ databases">
        <title>Draft genome sequence of Rubidibacter lacunae KORDI 51-2.</title>
        <authorList>
            <person name="Choi D.H."/>
            <person name="Noh J.H."/>
            <person name="Kwon K.-K."/>
            <person name="Lee J.-H."/>
            <person name="Ryu J.-Y."/>
        </authorList>
    </citation>
    <scope>NUCLEOTIDE SEQUENCE [LARGE SCALE GENOMIC DNA]</scope>
    <source>
        <strain evidence="2 3">KORDI 51-2</strain>
    </source>
</reference>
<evidence type="ECO:0000313" key="3">
    <source>
        <dbReference type="Proteomes" id="UP000016960"/>
    </source>
</evidence>
<proteinExistence type="predicted"/>
<dbReference type="InParanoid" id="U5DEM2"/>
<sequence>MLLLQRFLTVGCALGVGTSVWLIDSVRSASAQLTDGTLTGQQDSEFGSLDGPEGLNPIDLLHRSRLSNGRSLQDFSNDSERSLNNASSDFRQQQQQQLRQTEQSASDTEPDVGL</sequence>
<organism evidence="2 3">
    <name type="scientific">Rubidibacter lacunae KORDI 51-2</name>
    <dbReference type="NCBI Taxonomy" id="582515"/>
    <lineage>
        <taxon>Bacteria</taxon>
        <taxon>Bacillati</taxon>
        <taxon>Cyanobacteriota</taxon>
        <taxon>Cyanophyceae</taxon>
        <taxon>Oscillatoriophycideae</taxon>
        <taxon>Chroococcales</taxon>
        <taxon>Aphanothecaceae</taxon>
        <taxon>Rubidibacter</taxon>
    </lineage>
</organism>
<name>U5DEM2_9CHRO</name>
<dbReference type="EMBL" id="ASSJ01000081">
    <property type="protein sequence ID" value="ERN40061.1"/>
    <property type="molecule type" value="Genomic_DNA"/>
</dbReference>
<protein>
    <submittedName>
        <fullName evidence="2">Uncharacterized protein</fullName>
    </submittedName>
</protein>
<dbReference type="RefSeq" id="WP_022608952.1">
    <property type="nucleotide sequence ID" value="NZ_ASSJ01000081.1"/>
</dbReference>
<comment type="caution">
    <text evidence="2">The sequence shown here is derived from an EMBL/GenBank/DDBJ whole genome shotgun (WGS) entry which is preliminary data.</text>
</comment>
<feature type="compositionally biased region" description="Polar residues" evidence="1">
    <location>
        <begin position="66"/>
        <end position="91"/>
    </location>
</feature>
<feature type="region of interest" description="Disordered" evidence="1">
    <location>
        <begin position="35"/>
        <end position="114"/>
    </location>
</feature>
<evidence type="ECO:0000256" key="1">
    <source>
        <dbReference type="SAM" id="MobiDB-lite"/>
    </source>
</evidence>
<dbReference type="Proteomes" id="UP000016960">
    <property type="component" value="Unassembled WGS sequence"/>
</dbReference>